<evidence type="ECO:0000256" key="1">
    <source>
        <dbReference type="ARBA" id="ARBA00004496"/>
    </source>
</evidence>
<keyword evidence="8" id="KW-1185">Reference proteome</keyword>
<dbReference type="InterPro" id="IPR040122">
    <property type="entry name" value="Importin_beta"/>
</dbReference>
<dbReference type="GO" id="GO:0005737">
    <property type="term" value="C:cytoplasm"/>
    <property type="evidence" value="ECO:0007669"/>
    <property type="project" value="UniProtKB-SubCell"/>
</dbReference>
<comment type="subcellular location">
    <subcellularLocation>
        <location evidence="1">Cytoplasm</location>
    </subcellularLocation>
</comment>
<dbReference type="InterPro" id="IPR016024">
    <property type="entry name" value="ARM-type_fold"/>
</dbReference>
<dbReference type="GO" id="GO:0031267">
    <property type="term" value="F:small GTPase binding"/>
    <property type="evidence" value="ECO:0007669"/>
    <property type="project" value="InterPro"/>
</dbReference>
<gene>
    <name evidence="7" type="ORF">ADEAN_000187500</name>
</gene>
<dbReference type="InterPro" id="IPR011989">
    <property type="entry name" value="ARM-like"/>
</dbReference>
<dbReference type="GO" id="GO:0006606">
    <property type="term" value="P:protein import into nucleus"/>
    <property type="evidence" value="ECO:0007669"/>
    <property type="project" value="InterPro"/>
</dbReference>
<dbReference type="AlphaFoldDB" id="A0A7G2C496"/>
<feature type="domain" description="Importin N-terminal" evidence="6">
    <location>
        <begin position="32"/>
        <end position="109"/>
    </location>
</feature>
<name>A0A7G2C496_9TRYP</name>
<evidence type="ECO:0000256" key="3">
    <source>
        <dbReference type="ARBA" id="ARBA00022490"/>
    </source>
</evidence>
<dbReference type="Gene3D" id="1.25.10.10">
    <property type="entry name" value="Leucine-rich Repeat Variant"/>
    <property type="match status" value="1"/>
</dbReference>
<keyword evidence="4" id="KW-0677">Repeat</keyword>
<dbReference type="EMBL" id="LR877147">
    <property type="protein sequence ID" value="CAD2214429.1"/>
    <property type="molecule type" value="Genomic_DNA"/>
</dbReference>
<evidence type="ECO:0000256" key="2">
    <source>
        <dbReference type="ARBA" id="ARBA00022448"/>
    </source>
</evidence>
<proteinExistence type="predicted"/>
<evidence type="ECO:0000313" key="8">
    <source>
        <dbReference type="Proteomes" id="UP000515908"/>
    </source>
</evidence>
<keyword evidence="3" id="KW-0963">Cytoplasm</keyword>
<keyword evidence="5" id="KW-0653">Protein transport</keyword>
<dbReference type="OrthoDB" id="951172at2759"/>
<protein>
    <recommendedName>
        <fullName evidence="6">Importin N-terminal domain-containing protein</fullName>
    </recommendedName>
</protein>
<dbReference type="VEuPathDB" id="TriTrypDB:ADEAN_000187500"/>
<organism evidence="7 8">
    <name type="scientific">Angomonas deanei</name>
    <dbReference type="NCBI Taxonomy" id="59799"/>
    <lineage>
        <taxon>Eukaryota</taxon>
        <taxon>Discoba</taxon>
        <taxon>Euglenozoa</taxon>
        <taxon>Kinetoplastea</taxon>
        <taxon>Metakinetoplastina</taxon>
        <taxon>Trypanosomatida</taxon>
        <taxon>Trypanosomatidae</taxon>
        <taxon>Strigomonadinae</taxon>
        <taxon>Angomonas</taxon>
    </lineage>
</organism>
<dbReference type="PROSITE" id="PS50166">
    <property type="entry name" value="IMPORTIN_B_NT"/>
    <property type="match status" value="1"/>
</dbReference>
<evidence type="ECO:0000256" key="4">
    <source>
        <dbReference type="ARBA" id="ARBA00022737"/>
    </source>
</evidence>
<evidence type="ECO:0000259" key="6">
    <source>
        <dbReference type="PROSITE" id="PS50166"/>
    </source>
</evidence>
<accession>A0A7G2C496</accession>
<evidence type="ECO:0000313" key="7">
    <source>
        <dbReference type="EMBL" id="CAD2214429.1"/>
    </source>
</evidence>
<reference evidence="7 8" key="1">
    <citation type="submission" date="2020-08" db="EMBL/GenBank/DDBJ databases">
        <authorList>
            <person name="Newling K."/>
            <person name="Davey J."/>
            <person name="Forrester S."/>
        </authorList>
    </citation>
    <scope>NUCLEOTIDE SEQUENCE [LARGE SCALE GENOMIC DNA]</scope>
    <source>
        <strain evidence="8">Crithidia deanei Carvalho (ATCC PRA-265)</strain>
    </source>
</reference>
<evidence type="ECO:0000256" key="5">
    <source>
        <dbReference type="ARBA" id="ARBA00022927"/>
    </source>
</evidence>
<sequence>MANAYQPTESDIYNVIQLLNDNGISVQNSKTAYEQLKSYQANPVFCVLLSKIFESPNCPAQTFPLGAPWIQYRLIAGITLKNSISSAKHLLGLDAVKEAARCALQTLVDSTDVKLSRVSAQIIVQVTLLTSFEWWSTSGLGDLAGLLLNTLLPAGQCKTLGALYCLQYIMEDLHKEIGLASENIIIKVSDLACNASAPVEIRKASFRMCYNIYEQSSLLEWDFDKLSPLQQGLVNASLPFARVCTTLLEQMSDDAAFSSVVFRGCGLLLDYFEYFAPMLTQADLSRMCKSWIGNAVNIICSVEVLTSETRELLSATLELLTYVLDIDYRETGESCLSLFSQQILGDVERLILKLTYYSQLSDDEVNNIMAMDDYRIRDNGVAKIRESKDISEDTALDDEETAMTLRRSALKCISSLCMHSGPSVCPYLFREIEKFWGNSDWRAREAGAVLIGTMATGCSDQLESFLPTISSQLLTFAENQNEHVCVSSISFWSISQLIEPILNYDINVFHTVISTIAPRMESTSKRIQVTSCSALNTAFTLMEGRDDYYILQQHIGEILKIAFVCVPVYTTQNLSLLVQLLAHIISYTDDAGALAGMKKYLEEERGRRAKLFEESYTRTFVSGEANALLDKDIFALDAVLLVLSSKVPDQTFCFSSLTTWSQVLNDVLQREGSEDKDLIMQVLTVCSGYVRSVSSQSLSEWLAQSQWELPALAFKVLSTFDSVAVSLSAINFLVILVQLARSKALPEGTCDALLKTLTAKDYDDSQLKEAQTRLVCYAIMSFKNFSDSAQTALQKCNSFLRSDVYGDSVYYYYQMSCHLCKILACSPSVLSMLNVPVLLTLLTKMDKSYEKSEATVELCTALVNYNDLASIIPLFLDLAISWTPVTHLHMFPGTREAIVSVFSVCNVQCQAAFHASMGCISEGMRNLIISTYLS</sequence>
<dbReference type="PANTHER" id="PTHR10527">
    <property type="entry name" value="IMPORTIN BETA"/>
    <property type="match status" value="1"/>
</dbReference>
<dbReference type="InterPro" id="IPR001494">
    <property type="entry name" value="Importin-beta_N"/>
</dbReference>
<dbReference type="SUPFAM" id="SSF48371">
    <property type="entry name" value="ARM repeat"/>
    <property type="match status" value="1"/>
</dbReference>
<keyword evidence="2" id="KW-0813">Transport</keyword>
<dbReference type="Proteomes" id="UP000515908">
    <property type="component" value="Chromosome 03"/>
</dbReference>